<organism evidence="1 2">
    <name type="scientific">Nyssa sinensis</name>
    <dbReference type="NCBI Taxonomy" id="561372"/>
    <lineage>
        <taxon>Eukaryota</taxon>
        <taxon>Viridiplantae</taxon>
        <taxon>Streptophyta</taxon>
        <taxon>Embryophyta</taxon>
        <taxon>Tracheophyta</taxon>
        <taxon>Spermatophyta</taxon>
        <taxon>Magnoliopsida</taxon>
        <taxon>eudicotyledons</taxon>
        <taxon>Gunneridae</taxon>
        <taxon>Pentapetalae</taxon>
        <taxon>asterids</taxon>
        <taxon>Cornales</taxon>
        <taxon>Nyssaceae</taxon>
        <taxon>Nyssa</taxon>
    </lineage>
</organism>
<name>A0A5J5BSW3_9ASTE</name>
<reference evidence="1 2" key="1">
    <citation type="submission" date="2019-09" db="EMBL/GenBank/DDBJ databases">
        <title>A chromosome-level genome assembly of the Chinese tupelo Nyssa sinensis.</title>
        <authorList>
            <person name="Yang X."/>
            <person name="Kang M."/>
            <person name="Yang Y."/>
            <person name="Xiong H."/>
            <person name="Wang M."/>
            <person name="Zhang Z."/>
            <person name="Wang Z."/>
            <person name="Wu H."/>
            <person name="Ma T."/>
            <person name="Liu J."/>
            <person name="Xi Z."/>
        </authorList>
    </citation>
    <scope>NUCLEOTIDE SEQUENCE [LARGE SCALE GENOMIC DNA]</scope>
    <source>
        <strain evidence="1">J267</strain>
        <tissue evidence="1">Leaf</tissue>
    </source>
</reference>
<evidence type="ECO:0000313" key="1">
    <source>
        <dbReference type="EMBL" id="KAA8545908.1"/>
    </source>
</evidence>
<keyword evidence="2" id="KW-1185">Reference proteome</keyword>
<dbReference type="OrthoDB" id="449062at2759"/>
<dbReference type="EMBL" id="CM018033">
    <property type="protein sequence ID" value="KAA8545908.1"/>
    <property type="molecule type" value="Genomic_DNA"/>
</dbReference>
<proteinExistence type="predicted"/>
<gene>
    <name evidence="1" type="ORF">F0562_020641</name>
</gene>
<accession>A0A5J5BSW3</accession>
<protein>
    <submittedName>
        <fullName evidence="1">Uncharacterized protein</fullName>
    </submittedName>
</protein>
<dbReference type="Proteomes" id="UP000325577">
    <property type="component" value="Linkage Group LG10"/>
</dbReference>
<evidence type="ECO:0000313" key="2">
    <source>
        <dbReference type="Proteomes" id="UP000325577"/>
    </source>
</evidence>
<dbReference type="AlphaFoldDB" id="A0A5J5BSW3"/>
<sequence>MDPNEAVQDAIETLTPQGVDLSGIVTCVPGEDTVKDNQVIQSLARIGQLNSRTDRIDDDKDLDELIGLLDKLTHDLCSVEGSGNAAIAT</sequence>